<organism evidence="4 5">
    <name type="scientific">Humisphaera borealis</name>
    <dbReference type="NCBI Taxonomy" id="2807512"/>
    <lineage>
        <taxon>Bacteria</taxon>
        <taxon>Pseudomonadati</taxon>
        <taxon>Planctomycetota</taxon>
        <taxon>Phycisphaerae</taxon>
        <taxon>Tepidisphaerales</taxon>
        <taxon>Tepidisphaeraceae</taxon>
        <taxon>Humisphaera</taxon>
    </lineage>
</organism>
<sequence length="143" mass="15439">MNEASKPVWFILFVVVGLATIVVISRSRSGGGDGHGAVPWQTDLLAAREEGARSGKPVLLYFTASWCPPCQKMKSSTWMDSAVADVIKARYIPVMIDVDEQKSVAAAYGVQGIPRVEVLSANGDRKLITEGYLSPQDMAAVLR</sequence>
<dbReference type="GO" id="GO:0045454">
    <property type="term" value="P:cell redox homeostasis"/>
    <property type="evidence" value="ECO:0007669"/>
    <property type="project" value="TreeGrafter"/>
</dbReference>
<evidence type="ECO:0000313" key="5">
    <source>
        <dbReference type="Proteomes" id="UP000593765"/>
    </source>
</evidence>
<evidence type="ECO:0000256" key="1">
    <source>
        <dbReference type="ARBA" id="ARBA00023284"/>
    </source>
</evidence>
<keyword evidence="1" id="KW-0676">Redox-active center</keyword>
<proteinExistence type="predicted"/>
<dbReference type="Gene3D" id="3.40.30.10">
    <property type="entry name" value="Glutaredoxin"/>
    <property type="match status" value="1"/>
</dbReference>
<dbReference type="PROSITE" id="PS51352">
    <property type="entry name" value="THIOREDOXIN_2"/>
    <property type="match status" value="1"/>
</dbReference>
<accession>A0A7M2WQ83</accession>
<dbReference type="InterPro" id="IPR013766">
    <property type="entry name" value="Thioredoxin_domain"/>
</dbReference>
<protein>
    <submittedName>
        <fullName evidence="4">Thioredoxin family protein</fullName>
    </submittedName>
</protein>
<dbReference type="AlphaFoldDB" id="A0A7M2WQ83"/>
<keyword evidence="2" id="KW-0472">Membrane</keyword>
<dbReference type="GO" id="GO:0015035">
    <property type="term" value="F:protein-disulfide reductase activity"/>
    <property type="evidence" value="ECO:0007669"/>
    <property type="project" value="TreeGrafter"/>
</dbReference>
<dbReference type="RefSeq" id="WP_206290597.1">
    <property type="nucleotide sequence ID" value="NZ_CP063458.1"/>
</dbReference>
<gene>
    <name evidence="4" type="ORF">IPV69_15485</name>
</gene>
<dbReference type="Pfam" id="PF13899">
    <property type="entry name" value="Thioredoxin_7"/>
    <property type="match status" value="1"/>
</dbReference>
<dbReference type="PROSITE" id="PS00194">
    <property type="entry name" value="THIOREDOXIN_1"/>
    <property type="match status" value="1"/>
</dbReference>
<keyword evidence="2" id="KW-0812">Transmembrane</keyword>
<dbReference type="InterPro" id="IPR017937">
    <property type="entry name" value="Thioredoxin_CS"/>
</dbReference>
<evidence type="ECO:0000256" key="2">
    <source>
        <dbReference type="SAM" id="Phobius"/>
    </source>
</evidence>
<dbReference type="InterPro" id="IPR036249">
    <property type="entry name" value="Thioredoxin-like_sf"/>
</dbReference>
<evidence type="ECO:0000259" key="3">
    <source>
        <dbReference type="PROSITE" id="PS51352"/>
    </source>
</evidence>
<keyword evidence="2" id="KW-1133">Transmembrane helix</keyword>
<dbReference type="PANTHER" id="PTHR32234">
    <property type="entry name" value="THIOL:DISULFIDE INTERCHANGE PROTEIN DSBD"/>
    <property type="match status" value="1"/>
</dbReference>
<feature type="transmembrane region" description="Helical" evidence="2">
    <location>
        <begin position="6"/>
        <end position="24"/>
    </location>
</feature>
<reference evidence="4 5" key="1">
    <citation type="submission" date="2020-10" db="EMBL/GenBank/DDBJ databases">
        <title>Wide distribution of Phycisphaera-like planctomycetes from WD2101 soil group in peatlands and genome analysis of the first cultivated representative.</title>
        <authorList>
            <person name="Dedysh S.N."/>
            <person name="Beletsky A.V."/>
            <person name="Ivanova A."/>
            <person name="Kulichevskaya I.S."/>
            <person name="Suzina N.E."/>
            <person name="Philippov D.A."/>
            <person name="Rakitin A.L."/>
            <person name="Mardanov A.V."/>
            <person name="Ravin N.V."/>
        </authorList>
    </citation>
    <scope>NUCLEOTIDE SEQUENCE [LARGE SCALE GENOMIC DNA]</scope>
    <source>
        <strain evidence="4 5">M1803</strain>
    </source>
</reference>
<dbReference type="PANTHER" id="PTHR32234:SF0">
    <property type="entry name" value="THIOL:DISULFIDE INTERCHANGE PROTEIN DSBD"/>
    <property type="match status" value="1"/>
</dbReference>
<evidence type="ECO:0000313" key="4">
    <source>
        <dbReference type="EMBL" id="QOV87687.1"/>
    </source>
</evidence>
<dbReference type="SUPFAM" id="SSF52833">
    <property type="entry name" value="Thioredoxin-like"/>
    <property type="match status" value="1"/>
</dbReference>
<dbReference type="EMBL" id="CP063458">
    <property type="protein sequence ID" value="QOV87687.1"/>
    <property type="molecule type" value="Genomic_DNA"/>
</dbReference>
<dbReference type="Proteomes" id="UP000593765">
    <property type="component" value="Chromosome"/>
</dbReference>
<dbReference type="KEGG" id="hbs:IPV69_15485"/>
<name>A0A7M2WQ83_9BACT</name>
<keyword evidence="5" id="KW-1185">Reference proteome</keyword>
<feature type="domain" description="Thioredoxin" evidence="3">
    <location>
        <begin position="14"/>
        <end position="143"/>
    </location>
</feature>
<dbReference type="CDD" id="cd02947">
    <property type="entry name" value="TRX_family"/>
    <property type="match status" value="1"/>
</dbReference>